<accession>A0A3M5VY91</accession>
<dbReference type="PROSITE" id="PS50112">
    <property type="entry name" value="PAS"/>
    <property type="match status" value="1"/>
</dbReference>
<dbReference type="CDD" id="cd00082">
    <property type="entry name" value="HisKA"/>
    <property type="match status" value="1"/>
</dbReference>
<name>A0A3M5VY91_PSESX</name>
<dbReference type="Pfam" id="PF00512">
    <property type="entry name" value="HisKA"/>
    <property type="match status" value="1"/>
</dbReference>
<dbReference type="SMART" id="SM00448">
    <property type="entry name" value="REC"/>
    <property type="match status" value="1"/>
</dbReference>
<dbReference type="InterPro" id="IPR003594">
    <property type="entry name" value="HATPase_dom"/>
</dbReference>
<dbReference type="GO" id="GO:0006935">
    <property type="term" value="P:chemotaxis"/>
    <property type="evidence" value="ECO:0007669"/>
    <property type="project" value="UniProtKB-UniRule"/>
</dbReference>
<dbReference type="PANTHER" id="PTHR24422">
    <property type="entry name" value="CHEMOTAXIS PROTEIN METHYLTRANSFERASE"/>
    <property type="match status" value="1"/>
</dbReference>
<protein>
    <recommendedName>
        <fullName evidence="2">histidine kinase</fullName>
        <ecNumber evidence="2">2.7.13.3</ecNumber>
    </recommendedName>
</protein>
<dbReference type="SMART" id="SM00138">
    <property type="entry name" value="MeTrc"/>
    <property type="match status" value="1"/>
</dbReference>
<dbReference type="InterPro" id="IPR011006">
    <property type="entry name" value="CheY-like_superfamily"/>
</dbReference>
<evidence type="ECO:0000259" key="7">
    <source>
        <dbReference type="PROSITE" id="PS50109"/>
    </source>
</evidence>
<dbReference type="SUPFAM" id="SSF52172">
    <property type="entry name" value="CheY-like"/>
    <property type="match status" value="1"/>
</dbReference>
<feature type="active site" evidence="4">
    <location>
        <position position="32"/>
    </location>
</feature>
<dbReference type="Pfam" id="PF13426">
    <property type="entry name" value="PAS_9"/>
    <property type="match status" value="1"/>
</dbReference>
<dbReference type="InterPro" id="IPR013767">
    <property type="entry name" value="PAS_fold"/>
</dbReference>
<feature type="domain" description="Response regulatory" evidence="8">
    <location>
        <begin position="1261"/>
        <end position="1377"/>
    </location>
</feature>
<dbReference type="Pfam" id="PF02518">
    <property type="entry name" value="HATPase_c"/>
    <property type="match status" value="1"/>
</dbReference>
<comment type="caution">
    <text evidence="13">The sequence shown here is derived from an EMBL/GenBank/DDBJ whole genome shotgun (WGS) entry which is preliminary data.</text>
</comment>
<dbReference type="InterPro" id="IPR036890">
    <property type="entry name" value="HATPase_C_sf"/>
</dbReference>
<feature type="domain" description="CheB-type methylesterase" evidence="11">
    <location>
        <begin position="26"/>
        <end position="204"/>
    </location>
</feature>
<dbReference type="PROSITE" id="PS50109">
    <property type="entry name" value="HIS_KIN"/>
    <property type="match status" value="1"/>
</dbReference>
<dbReference type="Pfam" id="PF01339">
    <property type="entry name" value="CheB_methylest"/>
    <property type="match status" value="1"/>
</dbReference>
<evidence type="ECO:0000259" key="8">
    <source>
        <dbReference type="PROSITE" id="PS50110"/>
    </source>
</evidence>
<dbReference type="NCBIfam" id="TIGR00229">
    <property type="entry name" value="sensory_box"/>
    <property type="match status" value="1"/>
</dbReference>
<dbReference type="InterPro" id="IPR050903">
    <property type="entry name" value="Bact_Chemotaxis_MeTrfase"/>
</dbReference>
<feature type="domain" description="Histidine kinase" evidence="7">
    <location>
        <begin position="1018"/>
        <end position="1239"/>
    </location>
</feature>
<feature type="active site" evidence="4">
    <location>
        <position position="59"/>
    </location>
</feature>
<dbReference type="Pfam" id="PF13596">
    <property type="entry name" value="PAS_10"/>
    <property type="match status" value="1"/>
</dbReference>
<dbReference type="Pfam" id="PF00072">
    <property type="entry name" value="Response_reg"/>
    <property type="match status" value="1"/>
</dbReference>
<dbReference type="Pfam" id="PF03705">
    <property type="entry name" value="CheR_N"/>
    <property type="match status" value="1"/>
</dbReference>
<evidence type="ECO:0000259" key="9">
    <source>
        <dbReference type="PROSITE" id="PS50112"/>
    </source>
</evidence>
<dbReference type="PROSITE" id="PS50123">
    <property type="entry name" value="CHER"/>
    <property type="match status" value="1"/>
</dbReference>
<feature type="domain" description="PAS" evidence="9">
    <location>
        <begin position="875"/>
        <end position="948"/>
    </location>
</feature>
<dbReference type="InterPro" id="IPR035965">
    <property type="entry name" value="PAS-like_dom_sf"/>
</dbReference>
<feature type="domain" description="CheR-type methyltransferase" evidence="12">
    <location>
        <begin position="228"/>
        <end position="515"/>
    </location>
</feature>
<dbReference type="GO" id="GO:0000156">
    <property type="term" value="F:phosphorelay response regulator activity"/>
    <property type="evidence" value="ECO:0007669"/>
    <property type="project" value="InterPro"/>
</dbReference>
<dbReference type="InterPro" id="IPR022642">
    <property type="entry name" value="CheR_C"/>
</dbReference>
<dbReference type="SMART" id="SM00388">
    <property type="entry name" value="HisKA"/>
    <property type="match status" value="1"/>
</dbReference>
<evidence type="ECO:0000313" key="13">
    <source>
        <dbReference type="EMBL" id="RMU63300.1"/>
    </source>
</evidence>
<evidence type="ECO:0000256" key="3">
    <source>
        <dbReference type="ARBA" id="ARBA00022500"/>
    </source>
</evidence>
<dbReference type="EMBL" id="RBUA01000293">
    <property type="protein sequence ID" value="RMU63300.1"/>
    <property type="molecule type" value="Genomic_DNA"/>
</dbReference>
<feature type="active site" evidence="4">
    <location>
        <position position="151"/>
    </location>
</feature>
<dbReference type="CDD" id="cd16434">
    <property type="entry name" value="CheB-CheR_fusion"/>
    <property type="match status" value="1"/>
</dbReference>
<keyword evidence="6" id="KW-0175">Coiled coil</keyword>
<dbReference type="SUPFAM" id="SSF55874">
    <property type="entry name" value="ATPase domain of HSP90 chaperone/DNA topoisomerase II/histidine kinase"/>
    <property type="match status" value="1"/>
</dbReference>
<dbReference type="PRINTS" id="PR00996">
    <property type="entry name" value="CHERMTFRASE"/>
</dbReference>
<dbReference type="InterPro" id="IPR000014">
    <property type="entry name" value="PAS"/>
</dbReference>
<evidence type="ECO:0000259" key="12">
    <source>
        <dbReference type="PROSITE" id="PS50123"/>
    </source>
</evidence>
<dbReference type="InterPro" id="IPR022641">
    <property type="entry name" value="CheR_N"/>
</dbReference>
<evidence type="ECO:0000256" key="1">
    <source>
        <dbReference type="ARBA" id="ARBA00000085"/>
    </source>
</evidence>
<dbReference type="RefSeq" id="WP_122299406.1">
    <property type="nucleotide sequence ID" value="NZ_RBUA01000293.1"/>
</dbReference>
<dbReference type="PROSITE" id="PS50110">
    <property type="entry name" value="RESPONSE_REGULATORY"/>
    <property type="match status" value="1"/>
</dbReference>
<organism evidence="13 14">
    <name type="scientific">Pseudomonas syringae pv. avii</name>
    <dbReference type="NCBI Taxonomy" id="663959"/>
    <lineage>
        <taxon>Bacteria</taxon>
        <taxon>Pseudomonadati</taxon>
        <taxon>Pseudomonadota</taxon>
        <taxon>Gammaproteobacteria</taxon>
        <taxon>Pseudomonadales</taxon>
        <taxon>Pseudomonadaceae</taxon>
        <taxon>Pseudomonas</taxon>
        <taxon>Pseudomonas syringae</taxon>
    </lineage>
</organism>
<keyword evidence="4" id="KW-0378">Hydrolase</keyword>
<sequence length="1385" mass="154847">MKSAPPRSPNVPQRKDLTPSNLNFPVVGIGASAGGLQAVKAFFEHMPKDCGMAFVVVLHLSPDHQSVADKIIQETTRMPVSQVNDATPIEKNHVYVISPAQLLKMNDGYLAVSPAVREGGSHIAIDLFFRDLADTHKERAFCLILSGTGSDGAVGLSRIKEQGGITLVQAPEDAEYDGMPLAAIETQMVDLVLPVVEMPQKLLELWRNAQSIVLPTANDPEIKTTPPSSERDAAVAEQLLLDILIQLRASTGHDFKHYKRATVLRRIERRLQVTAQPDLATYYNFLQANPDETKALLGDMLIGVTNFFRDREAFEALERDVIPNLVKSLEDSVPHREEVRIWSAGCSTGEEAYSLAMLVAEQLALDASGAKMQVFATDIDERAITHGRNGVYPEAIITDVPPQRLRQYFAKEKNQHYRVRKEIREKVLFAKHSLLADPPFSQIDLIVCRNLLIYLDREVQRDILQMFHFALRPGGYLFLGSSESADGCLDLFVPVDKRNRIFRVRAGSSAVRRAPTMPRGGYLRPSATTLAIETKAPSKVSFADIHLRALEKAAPPSVIVNMQADILHMSEGAGRFLRYVAGEVTHNLLTLVHPDLRLDIRTTLFQVQQSNSPVSSRKIRIQREQGPFLVDISARPYRDEATENDYVLVIFQETAVDPLLPDIDTVTQAENAIMSNLERELQRTKLHLQDTIEQAEVSSEELKASNEEMQAVNEELRSATEELETSKEELQSINEELLTVNFELKTKVEETDKVNDYLTNLIASTDIATVFVDRNMRIRWFTPRATDIFSMLPVDTGRSLLDITHRLNYPQMTEDATTVFESLSMIEREISSNDDRWYIARLLPYRSSEDHIDGTVLTFIDITKRRQAEEELRLGEERMRLVAESTHDFAIIILDDHGAITDWNTGAELIFGYTKDEVLGAYYDLIFSPEDRSAGVPESELRTAREHGRGEDERWHVRKDGSRFYCSGEVTQLKSNSLRGYVKIARDLTGHKRTQDEQNQRLKETQTKSHLKDEFFAVMSHELKHPLNLIQLNAELLRRLPATKVAGPAIKAVNTICEAVSSQARIIDDLLDVARVRTGKLKLKKQPIDLIRTLKDIHSVVLADGHRRQVSLQTPSVPGPLIVDVDPTRIEQVIWNLVNNALKFTPEDGQVQLVVSRTDGRAQLDVIDSGAGLAQESLEEIFDLFGQAENQHQTHQREGLGIGLSLVRQLVEAHGGSVSVHSRGLGFGCTFSIWLPLCEQQDHLLDSGATQNEDQRLNGLKVLLVDDSAEVLEVLNMLLEMEGAQVSAFSDPLSALETARDAHYDVIISDIGMPKMNGHELMQKLRKVGHLRQAPAIALTGYGAGNDQKKATESGFNAHVSKPVGHDSLITLIEKLCRSRRSGRG</sequence>
<dbReference type="PROSITE" id="PS50122">
    <property type="entry name" value="CHEB"/>
    <property type="match status" value="1"/>
</dbReference>
<feature type="modified residue" description="4-aspartylphosphate" evidence="5">
    <location>
        <position position="1310"/>
    </location>
</feature>
<dbReference type="Proteomes" id="UP000280395">
    <property type="component" value="Unassembled WGS sequence"/>
</dbReference>
<dbReference type="EC" id="2.7.13.3" evidence="2"/>
<gene>
    <name evidence="13" type="ORF">ALP29_04252</name>
</gene>
<evidence type="ECO:0000256" key="4">
    <source>
        <dbReference type="PROSITE-ProRule" id="PRU00050"/>
    </source>
</evidence>
<evidence type="ECO:0000259" key="11">
    <source>
        <dbReference type="PROSITE" id="PS50122"/>
    </source>
</evidence>
<dbReference type="InterPro" id="IPR000700">
    <property type="entry name" value="PAS-assoc_C"/>
</dbReference>
<dbReference type="Gene3D" id="3.40.50.180">
    <property type="entry name" value="Methylesterase CheB, C-terminal domain"/>
    <property type="match status" value="1"/>
</dbReference>
<dbReference type="Gene3D" id="1.10.287.130">
    <property type="match status" value="1"/>
</dbReference>
<dbReference type="InterPro" id="IPR001789">
    <property type="entry name" value="Sig_transdc_resp-reg_receiver"/>
</dbReference>
<dbReference type="InterPro" id="IPR029063">
    <property type="entry name" value="SAM-dependent_MTases_sf"/>
</dbReference>
<feature type="domain" description="PAC" evidence="10">
    <location>
        <begin position="824"/>
        <end position="874"/>
    </location>
</feature>
<dbReference type="CDD" id="cd00130">
    <property type="entry name" value="PAS"/>
    <property type="match status" value="2"/>
</dbReference>
<dbReference type="CDD" id="cd17580">
    <property type="entry name" value="REC_2_DhkD-like"/>
    <property type="match status" value="1"/>
</dbReference>
<dbReference type="Pfam" id="PF00989">
    <property type="entry name" value="PAS"/>
    <property type="match status" value="1"/>
</dbReference>
<dbReference type="SUPFAM" id="SSF55785">
    <property type="entry name" value="PYP-like sensor domain (PAS domain)"/>
    <property type="match status" value="3"/>
</dbReference>
<keyword evidence="3 4" id="KW-0145">Chemotaxis</keyword>
<dbReference type="GO" id="GO:0005737">
    <property type="term" value="C:cytoplasm"/>
    <property type="evidence" value="ECO:0007669"/>
    <property type="project" value="InterPro"/>
</dbReference>
<dbReference type="InterPro" id="IPR036097">
    <property type="entry name" value="HisK_dim/P_sf"/>
</dbReference>
<dbReference type="GO" id="GO:0008757">
    <property type="term" value="F:S-adenosylmethionine-dependent methyltransferase activity"/>
    <property type="evidence" value="ECO:0007669"/>
    <property type="project" value="InterPro"/>
</dbReference>
<dbReference type="Gene3D" id="3.30.565.10">
    <property type="entry name" value="Histidine kinase-like ATPase, C-terminal domain"/>
    <property type="match status" value="1"/>
</dbReference>
<keyword evidence="5" id="KW-0597">Phosphoprotein</keyword>
<comment type="catalytic activity">
    <reaction evidence="1">
        <text>ATP + protein L-histidine = ADP + protein N-phospho-L-histidine.</text>
        <dbReference type="EC" id="2.7.13.3"/>
    </reaction>
</comment>
<evidence type="ECO:0000256" key="5">
    <source>
        <dbReference type="PROSITE-ProRule" id="PRU00169"/>
    </source>
</evidence>
<dbReference type="Pfam" id="PF01739">
    <property type="entry name" value="CheR"/>
    <property type="match status" value="1"/>
</dbReference>
<dbReference type="PANTHER" id="PTHR24422:SF27">
    <property type="entry name" value="PROTEIN-GLUTAMATE O-METHYLTRANSFERASE"/>
    <property type="match status" value="1"/>
</dbReference>
<dbReference type="GO" id="GO:0000155">
    <property type="term" value="F:phosphorelay sensor kinase activity"/>
    <property type="evidence" value="ECO:0007669"/>
    <property type="project" value="InterPro"/>
</dbReference>
<dbReference type="Gene3D" id="3.30.450.20">
    <property type="entry name" value="PAS domain"/>
    <property type="match status" value="3"/>
</dbReference>
<dbReference type="InterPro" id="IPR035909">
    <property type="entry name" value="CheB_C"/>
</dbReference>
<dbReference type="Gene3D" id="3.40.50.2300">
    <property type="match status" value="1"/>
</dbReference>
<dbReference type="GO" id="GO:0006355">
    <property type="term" value="P:regulation of DNA-templated transcription"/>
    <property type="evidence" value="ECO:0007669"/>
    <property type="project" value="InterPro"/>
</dbReference>
<dbReference type="Gene3D" id="3.40.50.150">
    <property type="entry name" value="Vaccinia Virus protein VP39"/>
    <property type="match status" value="1"/>
</dbReference>
<dbReference type="InterPro" id="IPR000780">
    <property type="entry name" value="CheR_MeTrfase"/>
</dbReference>
<evidence type="ECO:0000256" key="2">
    <source>
        <dbReference type="ARBA" id="ARBA00012438"/>
    </source>
</evidence>
<reference evidence="13 14" key="1">
    <citation type="submission" date="2018-08" db="EMBL/GenBank/DDBJ databases">
        <title>Recombination of ecologically and evolutionarily significant loci maintains genetic cohesion in the Pseudomonas syringae species complex.</title>
        <authorList>
            <person name="Dillon M."/>
            <person name="Thakur S."/>
            <person name="Almeida R.N.D."/>
            <person name="Weir B.S."/>
            <person name="Guttman D.S."/>
        </authorList>
    </citation>
    <scope>NUCLEOTIDE SEQUENCE [LARGE SCALE GENOMIC DNA]</scope>
    <source>
        <strain evidence="13 14">ICMP 14479</strain>
    </source>
</reference>
<evidence type="ECO:0000259" key="10">
    <source>
        <dbReference type="PROSITE" id="PS50113"/>
    </source>
</evidence>
<dbReference type="SUPFAM" id="SSF53335">
    <property type="entry name" value="S-adenosyl-L-methionine-dependent methyltransferases"/>
    <property type="match status" value="1"/>
</dbReference>
<evidence type="ECO:0000313" key="14">
    <source>
        <dbReference type="Proteomes" id="UP000280395"/>
    </source>
</evidence>
<dbReference type="SMART" id="SM00387">
    <property type="entry name" value="HATPase_c"/>
    <property type="match status" value="1"/>
</dbReference>
<dbReference type="InterPro" id="IPR000673">
    <property type="entry name" value="Sig_transdc_resp-reg_Me-estase"/>
</dbReference>
<dbReference type="SUPFAM" id="SSF52738">
    <property type="entry name" value="Methylesterase CheB, C-terminal domain"/>
    <property type="match status" value="1"/>
</dbReference>
<dbReference type="InterPro" id="IPR005467">
    <property type="entry name" value="His_kinase_dom"/>
</dbReference>
<evidence type="ECO:0000256" key="6">
    <source>
        <dbReference type="SAM" id="Coils"/>
    </source>
</evidence>
<dbReference type="GO" id="GO:0008984">
    <property type="term" value="F:protein-glutamate methylesterase activity"/>
    <property type="evidence" value="ECO:0007669"/>
    <property type="project" value="InterPro"/>
</dbReference>
<dbReference type="PROSITE" id="PS50113">
    <property type="entry name" value="PAC"/>
    <property type="match status" value="1"/>
</dbReference>
<dbReference type="CDD" id="cd02440">
    <property type="entry name" value="AdoMet_MTases"/>
    <property type="match status" value="1"/>
</dbReference>
<dbReference type="SMART" id="SM00091">
    <property type="entry name" value="PAS"/>
    <property type="match status" value="3"/>
</dbReference>
<dbReference type="InterPro" id="IPR003661">
    <property type="entry name" value="HisK_dim/P_dom"/>
</dbReference>
<proteinExistence type="predicted"/>
<feature type="coiled-coil region" evidence="6">
    <location>
        <begin position="674"/>
        <end position="736"/>
    </location>
</feature>
<dbReference type="SUPFAM" id="SSF47757">
    <property type="entry name" value="Chemotaxis receptor methyltransferase CheR, N-terminal domain"/>
    <property type="match status" value="1"/>
</dbReference>
<dbReference type="SUPFAM" id="SSF47384">
    <property type="entry name" value="Homodimeric domain of signal transducing histidine kinase"/>
    <property type="match status" value="1"/>
</dbReference>